<evidence type="ECO:0000313" key="2">
    <source>
        <dbReference type="Proteomes" id="UP000198297"/>
    </source>
</evidence>
<dbReference type="AlphaFoldDB" id="A0A238Y4Q9"/>
<gene>
    <name evidence="1" type="ORF">SAMN06266787_10868</name>
</gene>
<proteinExistence type="predicted"/>
<sequence length="47" mass="5661">MSFDSLIEAIKIIELVYCNVPTLRNRIDHRTFDVLFAKKQHFFTEFL</sequence>
<reference evidence="1 2" key="1">
    <citation type="submission" date="2017-06" db="EMBL/GenBank/DDBJ databases">
        <authorList>
            <person name="Kim H.J."/>
            <person name="Triplett B.A."/>
        </authorList>
    </citation>
    <scope>NUCLEOTIDE SEQUENCE [LARGE SCALE GENOMIC DNA]</scope>
    <source>
        <strain evidence="1 2">DSM 19316</strain>
    </source>
</reference>
<accession>A0A238Y4Q9</accession>
<dbReference type="EMBL" id="FZNK01000008">
    <property type="protein sequence ID" value="SNR66097.1"/>
    <property type="molecule type" value="Genomic_DNA"/>
</dbReference>
<organism evidence="1 2">
    <name type="scientific">Halorubrum ezzemoulense</name>
    <name type="common">Halorubrum chaoviator</name>
    <dbReference type="NCBI Taxonomy" id="337243"/>
    <lineage>
        <taxon>Archaea</taxon>
        <taxon>Methanobacteriati</taxon>
        <taxon>Methanobacteriota</taxon>
        <taxon>Stenosarchaea group</taxon>
        <taxon>Halobacteria</taxon>
        <taxon>Halobacteriales</taxon>
        <taxon>Haloferacaceae</taxon>
        <taxon>Halorubrum</taxon>
    </lineage>
</organism>
<evidence type="ECO:0000313" key="1">
    <source>
        <dbReference type="EMBL" id="SNR66097.1"/>
    </source>
</evidence>
<name>A0A238Y4Q9_HALEZ</name>
<dbReference type="Proteomes" id="UP000198297">
    <property type="component" value="Unassembled WGS sequence"/>
</dbReference>
<protein>
    <submittedName>
        <fullName evidence="1">Uncharacterized protein</fullName>
    </submittedName>
</protein>